<evidence type="ECO:0000313" key="4">
    <source>
        <dbReference type="Proteomes" id="UP000636800"/>
    </source>
</evidence>
<evidence type="ECO:0000313" key="3">
    <source>
        <dbReference type="EMBL" id="KAG0490668.1"/>
    </source>
</evidence>
<accession>A0A835RR22</accession>
<dbReference type="GO" id="GO:0005880">
    <property type="term" value="C:nuclear microtubule"/>
    <property type="evidence" value="ECO:0007669"/>
    <property type="project" value="TreeGrafter"/>
</dbReference>
<feature type="region of interest" description="Disordered" evidence="1">
    <location>
        <begin position="1"/>
        <end position="135"/>
    </location>
</feature>
<feature type="region of interest" description="Disordered" evidence="1">
    <location>
        <begin position="272"/>
        <end position="304"/>
    </location>
</feature>
<dbReference type="GO" id="GO:0008017">
    <property type="term" value="F:microtubule binding"/>
    <property type="evidence" value="ECO:0007669"/>
    <property type="project" value="TreeGrafter"/>
</dbReference>
<dbReference type="EMBL" id="JADCNM010000003">
    <property type="protein sequence ID" value="KAG0490668.1"/>
    <property type="molecule type" value="Genomic_DNA"/>
</dbReference>
<keyword evidence="4" id="KW-1185">Reference proteome</keyword>
<protein>
    <submittedName>
        <fullName evidence="3">Uncharacterized protein</fullName>
    </submittedName>
</protein>
<gene>
    <name evidence="3" type="ORF">HPP92_007531</name>
    <name evidence="2" type="ORF">HPP92_007755</name>
</gene>
<name>A0A835RR22_VANPL</name>
<dbReference type="PANTHER" id="PTHR31807">
    <property type="entry name" value="AUGMIN FAMILY MEMBER"/>
    <property type="match status" value="1"/>
</dbReference>
<dbReference type="GO" id="GO:0005737">
    <property type="term" value="C:cytoplasm"/>
    <property type="evidence" value="ECO:0007669"/>
    <property type="project" value="TreeGrafter"/>
</dbReference>
<proteinExistence type="predicted"/>
<evidence type="ECO:0000256" key="1">
    <source>
        <dbReference type="SAM" id="MobiDB-lite"/>
    </source>
</evidence>
<comment type="caution">
    <text evidence="3">The sequence shown here is derived from an EMBL/GenBank/DDBJ whole genome shotgun (WGS) entry which is preliminary data.</text>
</comment>
<dbReference type="Proteomes" id="UP000639772">
    <property type="component" value="Chromosome 3"/>
</dbReference>
<feature type="region of interest" description="Disordered" evidence="1">
    <location>
        <begin position="172"/>
        <end position="226"/>
    </location>
</feature>
<feature type="compositionally biased region" description="Polar residues" evidence="1">
    <location>
        <begin position="99"/>
        <end position="108"/>
    </location>
</feature>
<dbReference type="AlphaFoldDB" id="A0A835RR22"/>
<reference evidence="4 5" key="1">
    <citation type="journal article" date="2020" name="Nat. Food">
        <title>A phased Vanilla planifolia genome enables genetic improvement of flavour and production.</title>
        <authorList>
            <person name="Hasing T."/>
            <person name="Tang H."/>
            <person name="Brym M."/>
            <person name="Khazi F."/>
            <person name="Huang T."/>
            <person name="Chambers A.H."/>
        </authorList>
    </citation>
    <scope>NUCLEOTIDE SEQUENCE [LARGE SCALE GENOMIC DNA]</scope>
    <source>
        <tissue evidence="3">Leaf</tissue>
    </source>
</reference>
<feature type="compositionally biased region" description="Polar residues" evidence="1">
    <location>
        <begin position="193"/>
        <end position="210"/>
    </location>
</feature>
<evidence type="ECO:0000313" key="5">
    <source>
        <dbReference type="Proteomes" id="UP000639772"/>
    </source>
</evidence>
<feature type="compositionally biased region" description="Low complexity" evidence="1">
    <location>
        <begin position="61"/>
        <end position="95"/>
    </location>
</feature>
<sequence length="370" mass="39499">MVVAAPAAASIPSSASSVTKNSSSTSRSSDQQPNTSRRPLTPSERDNAASSRRLRSKEITSRYMPSYSSSSNSTSYTSNASTSSSLSSSSSRRCPSPLPNQRPSTPSKFSPAVASKRSQSVDRTRPSTPRADLLTGVGATIADRSNAARALCTTTRSLSVSFQGESFFYQTSKAKTNPPVPARKPTPERRRSSTPAKNSSSVLPGQVENSKPTEHHHRWPAASTRQSNLLSKSLDCSAEKQELFSTVKLLRQTMLFDNGTGRASFDGVELSASSDTDSVSSGSNSGTPVLHLPRQARVSSQGVSMPARFWQETNSRIRSLPEPLTPLASSGPRNSAAPKLVSVRRSLIDRPLHSLAPLLPTSGTCEAFQS</sequence>
<dbReference type="Proteomes" id="UP000636800">
    <property type="component" value="Chromosome 3"/>
</dbReference>
<feature type="compositionally biased region" description="Low complexity" evidence="1">
    <location>
        <begin position="272"/>
        <end position="287"/>
    </location>
</feature>
<dbReference type="OrthoDB" id="1924320at2759"/>
<dbReference type="EMBL" id="JADCNL010000003">
    <property type="protein sequence ID" value="KAG0488944.1"/>
    <property type="molecule type" value="Genomic_DNA"/>
</dbReference>
<feature type="compositionally biased region" description="Low complexity" evidence="1">
    <location>
        <begin position="1"/>
        <end position="29"/>
    </location>
</feature>
<dbReference type="GO" id="GO:0051225">
    <property type="term" value="P:spindle assembly"/>
    <property type="evidence" value="ECO:0007669"/>
    <property type="project" value="TreeGrafter"/>
</dbReference>
<evidence type="ECO:0000313" key="2">
    <source>
        <dbReference type="EMBL" id="KAG0488944.1"/>
    </source>
</evidence>
<organism evidence="3 5">
    <name type="scientific">Vanilla planifolia</name>
    <name type="common">Vanilla</name>
    <dbReference type="NCBI Taxonomy" id="51239"/>
    <lineage>
        <taxon>Eukaryota</taxon>
        <taxon>Viridiplantae</taxon>
        <taxon>Streptophyta</taxon>
        <taxon>Embryophyta</taxon>
        <taxon>Tracheophyta</taxon>
        <taxon>Spermatophyta</taxon>
        <taxon>Magnoliopsida</taxon>
        <taxon>Liliopsida</taxon>
        <taxon>Asparagales</taxon>
        <taxon>Orchidaceae</taxon>
        <taxon>Vanilloideae</taxon>
        <taxon>Vanilleae</taxon>
        <taxon>Vanilla</taxon>
    </lineage>
</organism>
<dbReference type="PANTHER" id="PTHR31807:SF2">
    <property type="entry name" value="PROTEIN SNOWY COTYLEDON 3"/>
    <property type="match status" value="1"/>
</dbReference>